<dbReference type="PANTHER" id="PTHR46349">
    <property type="entry name" value="CINGULIN-LIKE PROTEIN 1-RELATED"/>
    <property type="match status" value="1"/>
</dbReference>
<feature type="region of interest" description="Disordered" evidence="5">
    <location>
        <begin position="1"/>
        <end position="238"/>
    </location>
</feature>
<keyword evidence="3" id="KW-0518">Myosin</keyword>
<comment type="subcellular location">
    <subcellularLocation>
        <location evidence="1">Cytoplasm</location>
    </subcellularLocation>
</comment>
<accession>A0A5C6GQE4</accession>
<name>A0A5C6GQE4_METRR</name>
<evidence type="ECO:0000313" key="7">
    <source>
        <dbReference type="Proteomes" id="UP000317257"/>
    </source>
</evidence>
<feature type="compositionally biased region" description="Basic and acidic residues" evidence="5">
    <location>
        <begin position="77"/>
        <end position="88"/>
    </location>
</feature>
<comment type="caution">
    <text evidence="6">The sequence shown here is derived from an EMBL/GenBank/DDBJ whole genome shotgun (WGS) entry which is preliminary data.</text>
</comment>
<feature type="compositionally biased region" description="Basic and acidic residues" evidence="5">
    <location>
        <begin position="1"/>
        <end position="23"/>
    </location>
</feature>
<feature type="compositionally biased region" description="Low complexity" evidence="5">
    <location>
        <begin position="199"/>
        <end position="208"/>
    </location>
</feature>
<feature type="compositionally biased region" description="Polar residues" evidence="5">
    <location>
        <begin position="89"/>
        <end position="110"/>
    </location>
</feature>
<dbReference type="Proteomes" id="UP000317257">
    <property type="component" value="Unassembled WGS sequence"/>
</dbReference>
<evidence type="ECO:0000256" key="5">
    <source>
        <dbReference type="SAM" id="MobiDB-lite"/>
    </source>
</evidence>
<protein>
    <recommendedName>
        <fullName evidence="8">M protein repeat protein</fullName>
    </recommendedName>
</protein>
<sequence>MADAEEKARQEKIAAARKRVEQMKKKKEKKTAKKDDTKDEEVTCGIATPYVVEELAESSQQPAADKAGDDRDEVVEDNDKAIEDEKSNDQSPSSTPSLAQQSKIRSTSFRAGTAGPASPGPVSPDGDTAPEIYRKQVARIEELEKENRKLSKDVTDSEKRWKKAEDELAELREADGDATAKGKPNDETEKLKGEIASLQRQNTQLQQQVSRGSGHGHRPSVSIATPPSELQAELDAKKSTIESMEIEISTLKARVQRQESGAETEKEQVNALEKKLARAEAAAGKAQRELQDAKRNLERTTDKAVREGSERSSAEIRVKTLEHDLEETTKARSDLEVKVDALEKKVATLTTIHKEQDSRSQTLRKDKERAEKDAKDLRVKVEKLENENLKLRSRKSAEGGGGLDDEGVDELENEERLRLEKKIRSLEHEVHELRSGAWIERRREMEAINPGFHDVDLSGASIGHSAQRKHSTSGFGEFLANGLNALAGGGGGGGEHELMDDDDFEFDEDAFRKAQEEESKQRLERIKEVKRALKHWEGWRLDIVDTRRGGGEGIGDIFDV</sequence>
<dbReference type="PANTHER" id="PTHR46349:SF6">
    <property type="entry name" value="MYOSIN-6-LIKE"/>
    <property type="match status" value="1"/>
</dbReference>
<feature type="region of interest" description="Disordered" evidence="5">
    <location>
        <begin position="283"/>
        <end position="314"/>
    </location>
</feature>
<dbReference type="EMBL" id="SBHS01000001">
    <property type="protein sequence ID" value="TWU79241.1"/>
    <property type="molecule type" value="Genomic_DNA"/>
</dbReference>
<gene>
    <name evidence="6" type="ORF">ED733_009013</name>
</gene>
<feature type="compositionally biased region" description="Basic and acidic residues" evidence="5">
    <location>
        <begin position="286"/>
        <end position="314"/>
    </location>
</feature>
<keyword evidence="4" id="KW-0505">Motor protein</keyword>
<organism evidence="6 7">
    <name type="scientific">Metarhizium rileyi (strain RCEF 4871)</name>
    <name type="common">Nomuraea rileyi</name>
    <dbReference type="NCBI Taxonomy" id="1649241"/>
    <lineage>
        <taxon>Eukaryota</taxon>
        <taxon>Fungi</taxon>
        <taxon>Dikarya</taxon>
        <taxon>Ascomycota</taxon>
        <taxon>Pezizomycotina</taxon>
        <taxon>Sordariomycetes</taxon>
        <taxon>Hypocreomycetidae</taxon>
        <taxon>Hypocreales</taxon>
        <taxon>Clavicipitaceae</taxon>
        <taxon>Metarhizium</taxon>
    </lineage>
</organism>
<feature type="region of interest" description="Disordered" evidence="5">
    <location>
        <begin position="353"/>
        <end position="374"/>
    </location>
</feature>
<evidence type="ECO:0000313" key="6">
    <source>
        <dbReference type="EMBL" id="TWU79241.1"/>
    </source>
</evidence>
<evidence type="ECO:0000256" key="3">
    <source>
        <dbReference type="ARBA" id="ARBA00023123"/>
    </source>
</evidence>
<dbReference type="Gene3D" id="1.20.5.1160">
    <property type="entry name" value="Vasodilator-stimulated phosphoprotein"/>
    <property type="match status" value="1"/>
</dbReference>
<evidence type="ECO:0008006" key="8">
    <source>
        <dbReference type="Google" id="ProtNLM"/>
    </source>
</evidence>
<reference evidence="7" key="1">
    <citation type="submission" date="2018-12" db="EMBL/GenBank/DDBJ databases">
        <title>The complete genome of Metarhizium rileyi, a key fungal pathogen of Lepidoptera.</title>
        <authorList>
            <person name="Binneck E."/>
            <person name="Lastra C.C.L."/>
            <person name="Sosa-Gomez D.R."/>
        </authorList>
    </citation>
    <scope>NUCLEOTIDE SEQUENCE [LARGE SCALE GENOMIC DNA]</scope>
    <source>
        <strain evidence="7">Cep018-CH2</strain>
    </source>
</reference>
<keyword evidence="2" id="KW-0963">Cytoplasm</keyword>
<evidence type="ECO:0000256" key="2">
    <source>
        <dbReference type="ARBA" id="ARBA00022490"/>
    </source>
</evidence>
<evidence type="ECO:0000256" key="1">
    <source>
        <dbReference type="ARBA" id="ARBA00004496"/>
    </source>
</evidence>
<dbReference type="AlphaFoldDB" id="A0A5C6GQE4"/>
<evidence type="ECO:0000256" key="4">
    <source>
        <dbReference type="ARBA" id="ARBA00023175"/>
    </source>
</evidence>
<proteinExistence type="predicted"/>
<feature type="compositionally biased region" description="Basic and acidic residues" evidence="5">
    <location>
        <begin position="132"/>
        <end position="193"/>
    </location>
</feature>